<sequence length="1012" mass="117110">MKDISPTLDWLENPEIFRVNRIDAHSDHWFYERMDDIKLQDEMPLKQNLNGKWRFSYSENPSLRLTDFYKEDFDVSGFDYIEVPGHIQLQGYDKCQYINTMYPWEGHDELRPPHISKSYNPVGSYVTFFNIKEELKNKQTFISFQGVETAFYLWLNGKFVGYSEDTFTPSEFDITEYLKEGENKLAVEVYKRSSASWIEDQDFWRFSGIFRDVYLYAVPYTHINDLFVKTDLSDDFKAGTLNATVKISGNIEGRLEAYLEDSKGNKVTETLTQDISSASSNGELNLSLKIDRVNLWSAEEPTLYTLYLLIHTKDNVLTEIVPQKVGFRRFEMKDKIMCLNGKRIVFKGINRHEFSARRGRSITKEDMLWDINFLKQHNINAVRTSHYPNQSLWYRLCDEYGIYLIDEANLESHGSWQKMGQCEPSWNVPGNLPEWQDVILDRASSMVERDKNHPSILIWSCGNESYAGEDIFQMSEYFRKKDPSRLVHYEGVFWNREYDKTSDMESRMYAKAADIEKYLNNDPKKPYISCEYMHAMGNSCGGMMKYTELEDRYSMYQGGFIWDYGDQALYRKTLDGKEVLSYGGDFTDRPTDYNFCGNGIVYANRVPSPKAMEVKYLYQNIKITPDKNGAIIKNQNLFVNTDKYELYYKVEKEGKLLLEGKTKVSIAAGEEKHVELPFGEYNCPEEIVFTVSMHLAEDTIWANKGHEIAFGQKVFERKEITKTSPDSKLKIVYGDVNIGVHGKDFKVIFSKQYGGIISLRYSNKEFITRTPMPFFWRAITDNDRGNRHDFRCAQWLSATYGLKCVDGSIEPHDDKIILNYIYQLPITPTTTVTMSYEVSSDSTIKVTVAYKGVEGLPELPVLGMNFKLLSEFNTFSWYGMGPDENYIDRCEGAKLGIYESTPLNNLSKYLVPQECGNRTGTRWVMVKNQKGEGLKFAYEKSPFEFSVLPYSNMELENALHQEDLPPVNFTHVNIIGKQMGIGGDDSWGAPVLPEFCIDSSKDLEFSFIISNI</sequence>
<dbReference type="SUPFAM" id="SSF51445">
    <property type="entry name" value="(Trans)glycosidases"/>
    <property type="match status" value="1"/>
</dbReference>
<dbReference type="GO" id="GO:0004565">
    <property type="term" value="F:beta-galactosidase activity"/>
    <property type="evidence" value="ECO:0007669"/>
    <property type="project" value="UniProtKB-EC"/>
</dbReference>
<dbReference type="GO" id="GO:0009341">
    <property type="term" value="C:beta-galactosidase complex"/>
    <property type="evidence" value="ECO:0007669"/>
    <property type="project" value="InterPro"/>
</dbReference>
<dbReference type="Gene3D" id="2.60.120.260">
    <property type="entry name" value="Galactose-binding domain-like"/>
    <property type="match status" value="1"/>
</dbReference>
<gene>
    <name evidence="10" type="primary">Bgal2A</name>
</gene>
<dbReference type="InterPro" id="IPR023230">
    <property type="entry name" value="Glyco_hydro_2_CS"/>
</dbReference>
<dbReference type="PANTHER" id="PTHR46323:SF2">
    <property type="entry name" value="BETA-GALACTOSIDASE"/>
    <property type="match status" value="1"/>
</dbReference>
<dbReference type="InterPro" id="IPR023232">
    <property type="entry name" value="Glyco_hydro_2_AS"/>
</dbReference>
<dbReference type="InterPro" id="IPR011013">
    <property type="entry name" value="Gal_mutarotase_sf_dom"/>
</dbReference>
<dbReference type="Pfam" id="PF16353">
    <property type="entry name" value="LacZ_4"/>
    <property type="match status" value="1"/>
</dbReference>
<dbReference type="InterPro" id="IPR006103">
    <property type="entry name" value="Glyco_hydro_2_cat"/>
</dbReference>
<dbReference type="SUPFAM" id="SSF74650">
    <property type="entry name" value="Galactose mutarotase-like"/>
    <property type="match status" value="1"/>
</dbReference>
<dbReference type="InterPro" id="IPR006101">
    <property type="entry name" value="Glyco_hydro_2"/>
</dbReference>
<dbReference type="SUPFAM" id="SSF49785">
    <property type="entry name" value="Galactose-binding domain-like"/>
    <property type="match status" value="1"/>
</dbReference>
<dbReference type="InterPro" id="IPR036156">
    <property type="entry name" value="Beta-gal/glucu_dom_sf"/>
</dbReference>
<feature type="domain" description="Beta galactosidase small chain/" evidence="9">
    <location>
        <begin position="739"/>
        <end position="1010"/>
    </location>
</feature>
<dbReference type="Pfam" id="PF02837">
    <property type="entry name" value="Glyco_hydro_2_N"/>
    <property type="match status" value="1"/>
</dbReference>
<dbReference type="Gene3D" id="2.70.98.10">
    <property type="match status" value="1"/>
</dbReference>
<dbReference type="OMA" id="WCDHGIL"/>
<dbReference type="GO" id="GO:0005990">
    <property type="term" value="P:lactose catabolic process"/>
    <property type="evidence" value="ECO:0007669"/>
    <property type="project" value="TreeGrafter"/>
</dbReference>
<name>A0A173N064_CLOCL</name>
<dbReference type="InterPro" id="IPR006104">
    <property type="entry name" value="Glyco_hydro_2_N"/>
</dbReference>
<dbReference type="InterPro" id="IPR013783">
    <property type="entry name" value="Ig-like_fold"/>
</dbReference>
<dbReference type="EC" id="3.2.1.23" evidence="3 8"/>
<evidence type="ECO:0000256" key="4">
    <source>
        <dbReference type="ARBA" id="ARBA00013303"/>
    </source>
</evidence>
<dbReference type="Pfam" id="PF02929">
    <property type="entry name" value="Bgal_small_N"/>
    <property type="match status" value="1"/>
</dbReference>
<dbReference type="SUPFAM" id="SSF49303">
    <property type="entry name" value="beta-Galactosidase/glucuronidase domain"/>
    <property type="match status" value="2"/>
</dbReference>
<keyword evidence="5 8" id="KW-0378">Hydrolase</keyword>
<evidence type="ECO:0000313" key="10">
    <source>
        <dbReference type="EMBL" id="BAV13125.1"/>
    </source>
</evidence>
<evidence type="ECO:0000256" key="2">
    <source>
        <dbReference type="ARBA" id="ARBA00007401"/>
    </source>
</evidence>
<dbReference type="PROSITE" id="PS00608">
    <property type="entry name" value="GLYCOSYL_HYDROL_F2_2"/>
    <property type="match status" value="1"/>
</dbReference>
<evidence type="ECO:0000256" key="1">
    <source>
        <dbReference type="ARBA" id="ARBA00001412"/>
    </source>
</evidence>
<proteinExistence type="inferred from homology"/>
<dbReference type="EMBL" id="AB499226">
    <property type="protein sequence ID" value="BAV13125.1"/>
    <property type="molecule type" value="Genomic_DNA"/>
</dbReference>
<dbReference type="InterPro" id="IPR032312">
    <property type="entry name" value="LacZ_4"/>
</dbReference>
<dbReference type="Gene3D" id="3.20.20.80">
    <property type="entry name" value="Glycosidases"/>
    <property type="match status" value="1"/>
</dbReference>
<dbReference type="AlphaFoldDB" id="A0A173N064"/>
<dbReference type="PANTHER" id="PTHR46323">
    <property type="entry name" value="BETA-GALACTOSIDASE"/>
    <property type="match status" value="1"/>
</dbReference>
<evidence type="ECO:0000256" key="5">
    <source>
        <dbReference type="ARBA" id="ARBA00022801"/>
    </source>
</evidence>
<dbReference type="PRINTS" id="PR00132">
    <property type="entry name" value="GLHYDRLASE2"/>
</dbReference>
<dbReference type="InterPro" id="IPR004199">
    <property type="entry name" value="B-gal_small/dom_5"/>
</dbReference>
<evidence type="ECO:0000256" key="8">
    <source>
        <dbReference type="RuleBase" id="RU361154"/>
    </source>
</evidence>
<evidence type="ECO:0000256" key="6">
    <source>
        <dbReference type="ARBA" id="ARBA00023295"/>
    </source>
</evidence>
<dbReference type="InterPro" id="IPR008979">
    <property type="entry name" value="Galactose-bd-like_sf"/>
</dbReference>
<dbReference type="PROSITE" id="PS00719">
    <property type="entry name" value="GLYCOSYL_HYDROL_F2_1"/>
    <property type="match status" value="1"/>
</dbReference>
<accession>A0A173N064</accession>
<dbReference type="GO" id="GO:0030246">
    <property type="term" value="F:carbohydrate binding"/>
    <property type="evidence" value="ECO:0007669"/>
    <property type="project" value="InterPro"/>
</dbReference>
<dbReference type="Gene3D" id="2.60.40.10">
    <property type="entry name" value="Immunoglobulins"/>
    <property type="match status" value="2"/>
</dbReference>
<dbReference type="SMART" id="SM01038">
    <property type="entry name" value="Bgal_small_N"/>
    <property type="match status" value="1"/>
</dbReference>
<protein>
    <recommendedName>
        <fullName evidence="4 8">Beta-galactosidase</fullName>
        <ecNumber evidence="3 8">3.2.1.23</ecNumber>
    </recommendedName>
    <alternativeName>
        <fullName evidence="7 8">Lactase</fullName>
    </alternativeName>
</protein>
<evidence type="ECO:0000256" key="3">
    <source>
        <dbReference type="ARBA" id="ARBA00012756"/>
    </source>
</evidence>
<comment type="catalytic activity">
    <reaction evidence="1 8">
        <text>Hydrolysis of terminal non-reducing beta-D-galactose residues in beta-D-galactosides.</text>
        <dbReference type="EC" id="3.2.1.23"/>
    </reaction>
</comment>
<dbReference type="Pfam" id="PF00703">
    <property type="entry name" value="Glyco_hydro_2"/>
    <property type="match status" value="1"/>
</dbReference>
<comment type="similarity">
    <text evidence="2 8">Belongs to the glycosyl hydrolase 2 family.</text>
</comment>
<evidence type="ECO:0000256" key="7">
    <source>
        <dbReference type="ARBA" id="ARBA00032230"/>
    </source>
</evidence>
<organism evidence="10">
    <name type="scientific">Clostridium cellulovorans</name>
    <dbReference type="NCBI Taxonomy" id="1493"/>
    <lineage>
        <taxon>Bacteria</taxon>
        <taxon>Bacillati</taxon>
        <taxon>Bacillota</taxon>
        <taxon>Clostridia</taxon>
        <taxon>Eubacteriales</taxon>
        <taxon>Clostridiaceae</taxon>
        <taxon>Clostridium</taxon>
    </lineage>
</organism>
<dbReference type="InterPro" id="IPR017853">
    <property type="entry name" value="GH"/>
</dbReference>
<reference evidence="10" key="1">
    <citation type="submission" date="2009-04" db="EMBL/GenBank/DDBJ databases">
        <title>Clostridium cellulovorans cellulosomal and noncellulosomal genes.</title>
        <authorList>
            <person name="Tamaru Y."/>
        </authorList>
    </citation>
    <scope>NUCLEOTIDE SEQUENCE</scope>
</reference>
<dbReference type="Pfam" id="PF02836">
    <property type="entry name" value="Glyco_hydro_2_C"/>
    <property type="match status" value="1"/>
</dbReference>
<evidence type="ECO:0000259" key="9">
    <source>
        <dbReference type="SMART" id="SM01038"/>
    </source>
</evidence>
<dbReference type="InterPro" id="IPR014718">
    <property type="entry name" value="GH-type_carb-bd"/>
</dbReference>
<dbReference type="InterPro" id="IPR050347">
    <property type="entry name" value="Bact_Beta-galactosidase"/>
</dbReference>
<keyword evidence="6 8" id="KW-0326">Glycosidase</keyword>
<dbReference type="InterPro" id="IPR006102">
    <property type="entry name" value="Ig-like_GH2"/>
</dbReference>